<dbReference type="AlphaFoldDB" id="A0A0G4I0T0"/>
<organism evidence="2">
    <name type="scientific">Chromera velia CCMP2878</name>
    <dbReference type="NCBI Taxonomy" id="1169474"/>
    <lineage>
        <taxon>Eukaryota</taxon>
        <taxon>Sar</taxon>
        <taxon>Alveolata</taxon>
        <taxon>Colpodellida</taxon>
        <taxon>Chromeraceae</taxon>
        <taxon>Chromera</taxon>
    </lineage>
</organism>
<accession>A0A0G4I0T0</accession>
<dbReference type="EMBL" id="CDMZ01004676">
    <property type="protein sequence ID" value="CEM50478.1"/>
    <property type="molecule type" value="Genomic_DNA"/>
</dbReference>
<proteinExistence type="predicted"/>
<name>A0A0G4I0T0_9ALVE</name>
<feature type="compositionally biased region" description="Gly residues" evidence="1">
    <location>
        <begin position="129"/>
        <end position="138"/>
    </location>
</feature>
<feature type="compositionally biased region" description="Low complexity" evidence="1">
    <location>
        <begin position="269"/>
        <end position="294"/>
    </location>
</feature>
<evidence type="ECO:0000256" key="1">
    <source>
        <dbReference type="SAM" id="MobiDB-lite"/>
    </source>
</evidence>
<feature type="compositionally biased region" description="Low complexity" evidence="1">
    <location>
        <begin position="149"/>
        <end position="169"/>
    </location>
</feature>
<evidence type="ECO:0000313" key="2">
    <source>
        <dbReference type="EMBL" id="CEM50478.1"/>
    </source>
</evidence>
<protein>
    <submittedName>
        <fullName evidence="2">Uncharacterized protein</fullName>
    </submittedName>
</protein>
<gene>
    <name evidence="2" type="ORF">Cvel_10021</name>
</gene>
<reference evidence="2" key="1">
    <citation type="submission" date="2014-11" db="EMBL/GenBank/DDBJ databases">
        <authorList>
            <person name="Otto D Thomas"/>
            <person name="Naeem Raeece"/>
        </authorList>
    </citation>
    <scope>NUCLEOTIDE SEQUENCE</scope>
</reference>
<feature type="compositionally biased region" description="Basic and acidic residues" evidence="1">
    <location>
        <begin position="170"/>
        <end position="188"/>
    </location>
</feature>
<feature type="compositionally biased region" description="Low complexity" evidence="1">
    <location>
        <begin position="343"/>
        <end position="359"/>
    </location>
</feature>
<sequence length="368" mass="39278">MKYRTYRMVWVPRRRVKSEPALPVSQVLSEFGHRVEKPDSDDEEQGQPDTFVKSLRSVGSLYHQPGGNCKSRKCFWFFSRKGCDRGWLCPHCHYCAPMGGAPEARVDPIKSPSISSMFLHVPPQRGVPVGVGGVGGSGQTRIDVHRGSHQSSSSSSSSSGGAGASGTQRSVRDQERIRGLHWGRREGVRGLSSTLPPFSSIGPLTGPIGSSGRSAERGRGSASRSERGLEGDGTERERGREGRQTEEEEEGVSLSPTLRDPPHRFHAISPPARAASSAAAVAPVRPTSSSSRSAFLTDTRGIALPFRASPALPGDGLSWRSQIPGAPAEGVQTEGAPSPRPSPSEASSPFHSPSPSPKSLSKHGRRRG</sequence>
<dbReference type="VEuPathDB" id="CryptoDB:Cvel_10021"/>
<feature type="compositionally biased region" description="Basic and acidic residues" evidence="1">
    <location>
        <begin position="214"/>
        <end position="245"/>
    </location>
</feature>
<feature type="region of interest" description="Disordered" evidence="1">
    <location>
        <begin position="128"/>
        <end position="368"/>
    </location>
</feature>